<feature type="region of interest" description="Disordered" evidence="1">
    <location>
        <begin position="123"/>
        <end position="230"/>
    </location>
</feature>
<evidence type="ECO:0000256" key="1">
    <source>
        <dbReference type="SAM" id="MobiDB-lite"/>
    </source>
</evidence>
<reference evidence="2" key="1">
    <citation type="journal article" date="2013" name="Plant J.">
        <title>A GAL4-based targeted activation tagging system in Arabidopsis thaliana.</title>
        <authorList>
            <person name="Waki T."/>
            <person name="Miyashima S."/>
            <person name="Nakanishi M."/>
            <person name="Ikeda Y."/>
            <person name="Hashimoto T."/>
            <person name="Nakajima K."/>
        </authorList>
    </citation>
    <scope>NUCLEOTIDE SEQUENCE</scope>
</reference>
<protein>
    <submittedName>
        <fullName evidence="2">UAS-tagged root patterning 1</fullName>
    </submittedName>
</protein>
<dbReference type="AlphaFoldDB" id="K4N420"/>
<organism evidence="2">
    <name type="scientific">Arabidopsis thaliana</name>
    <name type="common">Mouse-ear cress</name>
    <dbReference type="NCBI Taxonomy" id="3702"/>
    <lineage>
        <taxon>Eukaryota</taxon>
        <taxon>Viridiplantae</taxon>
        <taxon>Streptophyta</taxon>
        <taxon>Embryophyta</taxon>
        <taxon>Tracheophyta</taxon>
        <taxon>Spermatophyta</taxon>
        <taxon>Magnoliopsida</taxon>
        <taxon>eudicotyledons</taxon>
        <taxon>Gunneridae</taxon>
        <taxon>Pentapetalae</taxon>
        <taxon>rosids</taxon>
        <taxon>malvids</taxon>
        <taxon>Brassicales</taxon>
        <taxon>Brassicaceae</taxon>
        <taxon>Camelineae</taxon>
        <taxon>Arabidopsis</taxon>
    </lineage>
</organism>
<feature type="compositionally biased region" description="Basic residues" evidence="1">
    <location>
        <begin position="131"/>
        <end position="144"/>
    </location>
</feature>
<feature type="compositionally biased region" description="Basic and acidic residues" evidence="1">
    <location>
        <begin position="159"/>
        <end position="181"/>
    </location>
</feature>
<proteinExistence type="predicted"/>
<accession>K4N420</accession>
<sequence length="230" mass="26068">MAKNFLKVSSAFENISNFFGKACVSSCSRRPLKTFSSPLVVRCLSENERIRLRKRSMAATLHKQVKKEILDNNPDKAIFIFDEWKVGKIPLFEDGKTTAEIIAMSKGEFEVYVCEKYDDPSQMKKTEKIGNKKRMKVMKPKQKKNVGSSNTTQDEETDKDLKKNVASLPDEKMEKLVKEDSATPDEETEKDLKKSVGSLDTTPDEETEKVVKEESATPDEETEKDVNEAA</sequence>
<gene>
    <name evidence="2" type="primary">URP1</name>
</gene>
<evidence type="ECO:0000313" key="2">
    <source>
        <dbReference type="EMBL" id="AFV31399.1"/>
    </source>
</evidence>
<dbReference type="EMBL" id="JX308239">
    <property type="protein sequence ID" value="AFV31399.1"/>
    <property type="molecule type" value="Genomic_DNA"/>
</dbReference>
<name>K4N420_ARATH</name>